<comment type="caution">
    <text evidence="2">The sequence shown here is derived from an EMBL/GenBank/DDBJ whole genome shotgun (WGS) entry which is preliminary data.</text>
</comment>
<name>A0A0E9M1B4_9BACT</name>
<sequence>MKTNKKIMLVGWFLMTGAFVFAQNQEPAPTPAKSGIVLHLGPSVNYFQGQQSGSYQEFERKRINFQLNAFLGYLSPRGGASNSIGVFGTAGYTNEYTLDEILSIQDIDVINLESSSYNTFYQIEGGMIISNALRLSTGVGSQDYSTALSDESLDYLSSTAGLMINFGNVMWSLDANINYGWDYTHTTLKFSTGLILVF</sequence>
<dbReference type="STRING" id="1236989.JCM15548_13617"/>
<evidence type="ECO:0008006" key="4">
    <source>
        <dbReference type="Google" id="ProtNLM"/>
    </source>
</evidence>
<feature type="chain" id="PRO_5002428880" description="Outer membrane protein beta-barrel domain-containing protein" evidence="1">
    <location>
        <begin position="23"/>
        <end position="198"/>
    </location>
</feature>
<organism evidence="2 3">
    <name type="scientific">Geofilum rubicundum JCM 15548</name>
    <dbReference type="NCBI Taxonomy" id="1236989"/>
    <lineage>
        <taxon>Bacteria</taxon>
        <taxon>Pseudomonadati</taxon>
        <taxon>Bacteroidota</taxon>
        <taxon>Bacteroidia</taxon>
        <taxon>Marinilabiliales</taxon>
        <taxon>Marinilabiliaceae</taxon>
        <taxon>Geofilum</taxon>
    </lineage>
</organism>
<proteinExistence type="predicted"/>
<dbReference type="OrthoDB" id="1121292at2"/>
<dbReference type="AlphaFoldDB" id="A0A0E9M1B4"/>
<evidence type="ECO:0000313" key="3">
    <source>
        <dbReference type="Proteomes" id="UP000032900"/>
    </source>
</evidence>
<evidence type="ECO:0000256" key="1">
    <source>
        <dbReference type="SAM" id="SignalP"/>
    </source>
</evidence>
<feature type="signal peptide" evidence="1">
    <location>
        <begin position="1"/>
        <end position="22"/>
    </location>
</feature>
<reference evidence="2 3" key="1">
    <citation type="journal article" date="2015" name="Microbes Environ.">
        <title>Distribution and evolution of nitrogen fixation genes in the phylum bacteroidetes.</title>
        <authorList>
            <person name="Inoue J."/>
            <person name="Oshima K."/>
            <person name="Suda W."/>
            <person name="Sakamoto M."/>
            <person name="Iino T."/>
            <person name="Noda S."/>
            <person name="Hongoh Y."/>
            <person name="Hattori M."/>
            <person name="Ohkuma M."/>
        </authorList>
    </citation>
    <scope>NUCLEOTIDE SEQUENCE [LARGE SCALE GENOMIC DNA]</scope>
    <source>
        <strain evidence="2">JCM 15548</strain>
    </source>
</reference>
<evidence type="ECO:0000313" key="2">
    <source>
        <dbReference type="EMBL" id="GAO31269.1"/>
    </source>
</evidence>
<keyword evidence="3" id="KW-1185">Reference proteome</keyword>
<protein>
    <recommendedName>
        <fullName evidence="4">Outer membrane protein beta-barrel domain-containing protein</fullName>
    </recommendedName>
</protein>
<accession>A0A0E9M1B4</accession>
<dbReference type="Proteomes" id="UP000032900">
    <property type="component" value="Unassembled WGS sequence"/>
</dbReference>
<gene>
    <name evidence="2" type="ORF">JCM15548_13617</name>
</gene>
<dbReference type="EMBL" id="BAZW01000043">
    <property type="protein sequence ID" value="GAO31269.1"/>
    <property type="molecule type" value="Genomic_DNA"/>
</dbReference>
<dbReference type="RefSeq" id="WP_062127212.1">
    <property type="nucleotide sequence ID" value="NZ_BAZW01000043.1"/>
</dbReference>
<keyword evidence="1" id="KW-0732">Signal</keyword>